<comment type="similarity">
    <text evidence="1 5">Belongs to the eukaryotic ribosomal protein eL15 family.</text>
</comment>
<evidence type="ECO:0000256" key="5">
    <source>
        <dbReference type="HAMAP-Rule" id="MF_00256"/>
    </source>
</evidence>
<reference evidence="8" key="1">
    <citation type="submission" date="2016-10" db="EMBL/GenBank/DDBJ databases">
        <authorList>
            <person name="Varghese N."/>
            <person name="Submissions S."/>
        </authorList>
    </citation>
    <scope>NUCLEOTIDE SEQUENCE [LARGE SCALE GENOMIC DNA]</scope>
    <source>
        <strain evidence="8">CGMCC 1.10121</strain>
    </source>
</reference>
<protein>
    <recommendedName>
        <fullName evidence="4 5">Large ribosomal subunit protein eL15</fullName>
    </recommendedName>
</protein>
<gene>
    <name evidence="5" type="primary">rpl15e</name>
    <name evidence="7" type="ORF">SAMN04487948_102538</name>
</gene>
<dbReference type="InterPro" id="IPR024794">
    <property type="entry name" value="Rbsml_eL15_core_dom_sf"/>
</dbReference>
<dbReference type="PANTHER" id="PTHR11847">
    <property type="entry name" value="RIBOSOMAL PROTEIN L15"/>
    <property type="match status" value="1"/>
</dbReference>
<dbReference type="PROSITE" id="PS01194">
    <property type="entry name" value="RIBOSOMAL_L15E"/>
    <property type="match status" value="1"/>
</dbReference>
<evidence type="ECO:0000313" key="8">
    <source>
        <dbReference type="Proteomes" id="UP000199126"/>
    </source>
</evidence>
<dbReference type="FunFam" id="3.40.1120.10:FF:000002">
    <property type="entry name" value="50S ribosomal protein L15e"/>
    <property type="match status" value="1"/>
</dbReference>
<evidence type="ECO:0000313" key="7">
    <source>
        <dbReference type="EMBL" id="SEO46379.1"/>
    </source>
</evidence>
<keyword evidence="8" id="KW-1185">Reference proteome</keyword>
<dbReference type="EMBL" id="FODV01000002">
    <property type="protein sequence ID" value="SEO46379.1"/>
    <property type="molecule type" value="Genomic_DNA"/>
</dbReference>
<dbReference type="PANTHER" id="PTHR11847:SF4">
    <property type="entry name" value="LARGE RIBOSOMAL SUBUNIT PROTEIN EL15"/>
    <property type="match status" value="1"/>
</dbReference>
<dbReference type="SUPFAM" id="SSF54189">
    <property type="entry name" value="Ribosomal proteins S24e, L23 and L15e"/>
    <property type="match status" value="1"/>
</dbReference>
<dbReference type="InterPro" id="IPR020925">
    <property type="entry name" value="Ribosomal_eL15_CS"/>
</dbReference>
<evidence type="ECO:0000256" key="3">
    <source>
        <dbReference type="ARBA" id="ARBA00023274"/>
    </source>
</evidence>
<evidence type="ECO:0000256" key="6">
    <source>
        <dbReference type="SAM" id="MobiDB-lite"/>
    </source>
</evidence>
<keyword evidence="2 5" id="KW-0689">Ribosomal protein</keyword>
<dbReference type="GO" id="GO:0022625">
    <property type="term" value="C:cytosolic large ribosomal subunit"/>
    <property type="evidence" value="ECO:0007669"/>
    <property type="project" value="TreeGrafter"/>
</dbReference>
<feature type="region of interest" description="Disordered" evidence="6">
    <location>
        <begin position="188"/>
        <end position="222"/>
    </location>
</feature>
<proteinExistence type="inferred from homology"/>
<dbReference type="Proteomes" id="UP000199126">
    <property type="component" value="Unassembled WGS sequence"/>
</dbReference>
<organism evidence="7 8">
    <name type="scientific">Halogranum amylolyticum</name>
    <dbReference type="NCBI Taxonomy" id="660520"/>
    <lineage>
        <taxon>Archaea</taxon>
        <taxon>Methanobacteriati</taxon>
        <taxon>Methanobacteriota</taxon>
        <taxon>Stenosarchaea group</taxon>
        <taxon>Halobacteria</taxon>
        <taxon>Halobacteriales</taxon>
        <taxon>Haloferacaceae</taxon>
    </lineage>
</organism>
<dbReference type="InterPro" id="IPR000439">
    <property type="entry name" value="Ribosomal_eL15"/>
</dbReference>
<dbReference type="InterPro" id="IPR012678">
    <property type="entry name" value="Ribosomal_uL23/eL15/eS24_sf"/>
</dbReference>
<dbReference type="GO" id="GO:0002181">
    <property type="term" value="P:cytoplasmic translation"/>
    <property type="evidence" value="ECO:0007669"/>
    <property type="project" value="TreeGrafter"/>
</dbReference>
<name>A0A1H8PWL2_9EURY</name>
<evidence type="ECO:0000256" key="1">
    <source>
        <dbReference type="ARBA" id="ARBA00006857"/>
    </source>
</evidence>
<dbReference type="Pfam" id="PF00827">
    <property type="entry name" value="Ribosomal_L15e"/>
    <property type="match status" value="1"/>
</dbReference>
<sequence length="222" mass="25249">MWLRGDGDDVSQVAGGTESQASVVIPMARSFYSHIKEAWRSPGDGKLAELQWQRKQEWRRQGAIERIERPTRLDKARELGYKAKQGIVVARVSVRKGTARKQRHKAGRRSKRQGVNRISRRKSIQRIGEERVSRKYPNLRVLNSYWVGEDGSQKWFEAILVDPEHPAIENDDDLNWICSDKHKGRAFRGLTNAGTDNRGLNNRGKGSEHVRPSVSSGQGRGK</sequence>
<evidence type="ECO:0000256" key="4">
    <source>
        <dbReference type="ARBA" id="ARBA00035214"/>
    </source>
</evidence>
<feature type="compositionally biased region" description="Polar residues" evidence="6">
    <location>
        <begin position="213"/>
        <end position="222"/>
    </location>
</feature>
<dbReference type="Gene3D" id="3.40.1120.10">
    <property type="entry name" value="Ribosomal protein l15e"/>
    <property type="match status" value="1"/>
</dbReference>
<dbReference type="SMART" id="SM01384">
    <property type="entry name" value="Ribosomal_L15e"/>
    <property type="match status" value="1"/>
</dbReference>
<keyword evidence="3 5" id="KW-0687">Ribonucleoprotein</keyword>
<dbReference type="NCBIfam" id="NF003269">
    <property type="entry name" value="PRK04243.1"/>
    <property type="match status" value="1"/>
</dbReference>
<dbReference type="HAMAP" id="MF_00256">
    <property type="entry name" value="Ribosomal_eL15"/>
    <property type="match status" value="1"/>
</dbReference>
<dbReference type="GO" id="GO:0003735">
    <property type="term" value="F:structural constituent of ribosome"/>
    <property type="evidence" value="ECO:0007669"/>
    <property type="project" value="InterPro"/>
</dbReference>
<feature type="region of interest" description="Disordered" evidence="6">
    <location>
        <begin position="98"/>
        <end position="120"/>
    </location>
</feature>
<dbReference type="AlphaFoldDB" id="A0A1H8PWL2"/>
<dbReference type="InterPro" id="IPR020926">
    <property type="entry name" value="Ribosomal_eL15_arc"/>
</dbReference>
<dbReference type="GO" id="GO:0003723">
    <property type="term" value="F:RNA binding"/>
    <property type="evidence" value="ECO:0007669"/>
    <property type="project" value="TreeGrafter"/>
</dbReference>
<evidence type="ECO:0000256" key="2">
    <source>
        <dbReference type="ARBA" id="ARBA00022980"/>
    </source>
</evidence>
<accession>A0A1H8PWL2</accession>